<keyword evidence="4 6" id="KW-0472">Membrane</keyword>
<dbReference type="InterPro" id="IPR000276">
    <property type="entry name" value="GPCR_Rhodpsn"/>
</dbReference>
<dbReference type="PROSITE" id="PS50262">
    <property type="entry name" value="G_PROTEIN_RECEP_F1_2"/>
    <property type="match status" value="1"/>
</dbReference>
<gene>
    <name evidence="7" type="primary">WBGene00113071</name>
</gene>
<keyword evidence="3 6" id="KW-1133">Transmembrane helix</keyword>
<feature type="region of interest" description="Disordered" evidence="5">
    <location>
        <begin position="464"/>
        <end position="507"/>
    </location>
</feature>
<dbReference type="EnsemblMetazoa" id="PPA23517.1">
    <property type="protein sequence ID" value="PPA23517.1"/>
    <property type="gene ID" value="WBGene00113071"/>
</dbReference>
<feature type="transmembrane region" description="Helical" evidence="6">
    <location>
        <begin position="330"/>
        <end position="350"/>
    </location>
</feature>
<name>A0A2A6B2F6_PRIPA</name>
<dbReference type="CDD" id="cd14978">
    <property type="entry name" value="7tmA_FMRFamide_R-like"/>
    <property type="match status" value="1"/>
</dbReference>
<evidence type="ECO:0000256" key="4">
    <source>
        <dbReference type="ARBA" id="ARBA00023136"/>
    </source>
</evidence>
<dbReference type="SUPFAM" id="SSF81321">
    <property type="entry name" value="Family A G protein-coupled receptor-like"/>
    <property type="match status" value="1"/>
</dbReference>
<evidence type="ECO:0000256" key="1">
    <source>
        <dbReference type="ARBA" id="ARBA00004370"/>
    </source>
</evidence>
<dbReference type="PROSITE" id="PS00237">
    <property type="entry name" value="G_PROTEIN_RECEP_F1_1"/>
    <property type="match status" value="1"/>
</dbReference>
<dbReference type="Gene3D" id="1.20.1070.10">
    <property type="entry name" value="Rhodopsin 7-helix transmembrane proteins"/>
    <property type="match status" value="1"/>
</dbReference>
<feature type="transmembrane region" description="Helical" evidence="6">
    <location>
        <begin position="83"/>
        <end position="100"/>
    </location>
</feature>
<evidence type="ECO:0000313" key="7">
    <source>
        <dbReference type="EnsemblMetazoa" id="PPA23517.1"/>
    </source>
</evidence>
<dbReference type="GO" id="GO:0004930">
    <property type="term" value="F:G protein-coupled receptor activity"/>
    <property type="evidence" value="ECO:0007669"/>
    <property type="project" value="InterPro"/>
</dbReference>
<reference evidence="7" key="2">
    <citation type="submission" date="2022-06" db="UniProtKB">
        <authorList>
            <consortium name="EnsemblMetazoa"/>
        </authorList>
    </citation>
    <scope>IDENTIFICATION</scope>
    <source>
        <strain evidence="7">PS312</strain>
    </source>
</reference>
<dbReference type="InterPro" id="IPR053093">
    <property type="entry name" value="GPCR-like"/>
</dbReference>
<keyword evidence="2 6" id="KW-0812">Transmembrane</keyword>
<evidence type="ECO:0000256" key="2">
    <source>
        <dbReference type="ARBA" id="ARBA00022692"/>
    </source>
</evidence>
<feature type="transmembrane region" description="Helical" evidence="6">
    <location>
        <begin position="120"/>
        <end position="142"/>
    </location>
</feature>
<reference evidence="8" key="1">
    <citation type="journal article" date="2008" name="Nat. Genet.">
        <title>The Pristionchus pacificus genome provides a unique perspective on nematode lifestyle and parasitism.</title>
        <authorList>
            <person name="Dieterich C."/>
            <person name="Clifton S.W."/>
            <person name="Schuster L.N."/>
            <person name="Chinwalla A."/>
            <person name="Delehaunty K."/>
            <person name="Dinkelacker I."/>
            <person name="Fulton L."/>
            <person name="Fulton R."/>
            <person name="Godfrey J."/>
            <person name="Minx P."/>
            <person name="Mitreva M."/>
            <person name="Roeseler W."/>
            <person name="Tian H."/>
            <person name="Witte H."/>
            <person name="Yang S.P."/>
            <person name="Wilson R.K."/>
            <person name="Sommer R.J."/>
        </authorList>
    </citation>
    <scope>NUCLEOTIDE SEQUENCE [LARGE SCALE GENOMIC DNA]</scope>
    <source>
        <strain evidence="8">PS312</strain>
    </source>
</reference>
<protein>
    <submittedName>
        <fullName evidence="7">G protein-coupled receptor</fullName>
    </submittedName>
</protein>
<dbReference type="PANTHER" id="PTHR47760">
    <property type="entry name" value="G-PROTEIN COUPLED RECEPTOR B0563.6-LIKE PROTEIN-RELATED"/>
    <property type="match status" value="1"/>
</dbReference>
<dbReference type="PANTHER" id="PTHR47760:SF4">
    <property type="entry name" value="G-PROTEIN COUPLED RECEPTORS FAMILY 1 PROFILE DOMAIN-CONTAINING PROTEIN"/>
    <property type="match status" value="1"/>
</dbReference>
<feature type="region of interest" description="Disordered" evidence="5">
    <location>
        <begin position="282"/>
        <end position="315"/>
    </location>
</feature>
<evidence type="ECO:0000256" key="6">
    <source>
        <dbReference type="SAM" id="Phobius"/>
    </source>
</evidence>
<accession>A0A2A6B2F6</accession>
<feature type="transmembrane region" description="Helical" evidence="6">
    <location>
        <begin position="41"/>
        <end position="62"/>
    </location>
</feature>
<dbReference type="InterPro" id="IPR017452">
    <property type="entry name" value="GPCR_Rhodpsn_7TM"/>
</dbReference>
<feature type="compositionally biased region" description="Polar residues" evidence="5">
    <location>
        <begin position="478"/>
        <end position="491"/>
    </location>
</feature>
<accession>A0A8R1UEX2</accession>
<feature type="transmembrane region" description="Helical" evidence="6">
    <location>
        <begin position="162"/>
        <end position="180"/>
    </location>
</feature>
<dbReference type="OrthoDB" id="10033446at2759"/>
<keyword evidence="8" id="KW-1185">Reference proteome</keyword>
<evidence type="ECO:0000313" key="8">
    <source>
        <dbReference type="Proteomes" id="UP000005239"/>
    </source>
</evidence>
<proteinExistence type="predicted"/>
<feature type="transmembrane region" description="Helical" evidence="6">
    <location>
        <begin position="217"/>
        <end position="237"/>
    </location>
</feature>
<evidence type="ECO:0000256" key="5">
    <source>
        <dbReference type="SAM" id="MobiDB-lite"/>
    </source>
</evidence>
<dbReference type="GO" id="GO:0016020">
    <property type="term" value="C:membrane"/>
    <property type="evidence" value="ECO:0007669"/>
    <property type="project" value="UniProtKB-SubCell"/>
</dbReference>
<feature type="compositionally biased region" description="Polar residues" evidence="5">
    <location>
        <begin position="282"/>
        <end position="292"/>
    </location>
</feature>
<evidence type="ECO:0000256" key="3">
    <source>
        <dbReference type="ARBA" id="ARBA00022989"/>
    </source>
</evidence>
<dbReference type="Proteomes" id="UP000005239">
    <property type="component" value="Unassembled WGS sequence"/>
</dbReference>
<dbReference type="Pfam" id="PF00001">
    <property type="entry name" value="7tm_1"/>
    <property type="match status" value="1"/>
</dbReference>
<dbReference type="AlphaFoldDB" id="A0A2A6B2F6"/>
<organism evidence="7 8">
    <name type="scientific">Pristionchus pacificus</name>
    <name type="common">Parasitic nematode worm</name>
    <dbReference type="NCBI Taxonomy" id="54126"/>
    <lineage>
        <taxon>Eukaryota</taxon>
        <taxon>Metazoa</taxon>
        <taxon>Ecdysozoa</taxon>
        <taxon>Nematoda</taxon>
        <taxon>Chromadorea</taxon>
        <taxon>Rhabditida</taxon>
        <taxon>Rhabditina</taxon>
        <taxon>Diplogasteromorpha</taxon>
        <taxon>Diplogasteroidea</taxon>
        <taxon>Neodiplogasteridae</taxon>
        <taxon>Pristionchus</taxon>
    </lineage>
</organism>
<comment type="subcellular location">
    <subcellularLocation>
        <location evidence="1">Membrane</location>
    </subcellularLocation>
</comment>
<sequence>MKNESSQDDSIMGVITSTFCDVRLNITYFTPEDERTSIEQLQYIMSIIMTIFCVIGIGGNILNIKTLQSSSLQTVPFMYIRTLAVFDLIGLNGVLLNIISKAHFGNSYPVMWYKAHLEPVLINTFFIGGLYCAFMLTLERSLLISRPHYRQSKPRRAARRRIFAAFIISFILHIPLGLQFHPVEVSEGFYIIGNNVELLCDEPMYTFFYYYKFVREGIRLATVVLMAFLNILIAHKLHETSRRRREMVCQRATTASILCSTASASARSSIAATDARSYNYSTTTGGNHGNNPSFSSASSSGGRQPRTRNDEPARPSAVSSLYRSFTEKKLTVLMAVICVIYMLGNLPQMIIMSVQDESKEGVWKFQILRQVGNMLEVGNHCVNFYLFCLASSEYSRAFANSCSCFRNIAARVPFLKRFAQGPFLAGASVVSINAPREMVTGIELGDMSNSSGGRKISTIPNEAALSASQEDNLRKVSSEQGTSCGPSTSQMNNVTEVRETDEEERKPLRGILINSSLRLSSSLRSSGIRQKRSLTIANEAETTRMRDDVDDDGIEKVEASV</sequence>